<keyword evidence="2" id="KW-1185">Reference proteome</keyword>
<dbReference type="PANTHER" id="PTHR17985">
    <property type="entry name" value="SER/THR-RICH PROTEIN T10 IN DGCR REGION"/>
    <property type="match status" value="1"/>
</dbReference>
<organism evidence="1 2">
    <name type="scientific">Rhizopus oryzae</name>
    <name type="common">Mucormycosis agent</name>
    <name type="synonym">Rhizopus arrhizus var. delemar</name>
    <dbReference type="NCBI Taxonomy" id="64495"/>
    <lineage>
        <taxon>Eukaryota</taxon>
        <taxon>Fungi</taxon>
        <taxon>Fungi incertae sedis</taxon>
        <taxon>Mucoromycota</taxon>
        <taxon>Mucoromycotina</taxon>
        <taxon>Mucoromycetes</taxon>
        <taxon>Mucorales</taxon>
        <taxon>Mucorineae</taxon>
        <taxon>Rhizopodaceae</taxon>
        <taxon>Rhizopus</taxon>
    </lineage>
</organism>
<dbReference type="GO" id="GO:0009306">
    <property type="term" value="P:protein secretion"/>
    <property type="evidence" value="ECO:0007669"/>
    <property type="project" value="TreeGrafter"/>
</dbReference>
<gene>
    <name evidence="1" type="ORF">G6F64_006002</name>
</gene>
<evidence type="ECO:0000313" key="1">
    <source>
        <dbReference type="EMBL" id="KAG1308497.1"/>
    </source>
</evidence>
<dbReference type="AlphaFoldDB" id="A0A9P7BSI8"/>
<dbReference type="GO" id="GO:0007030">
    <property type="term" value="P:Golgi organization"/>
    <property type="evidence" value="ECO:0007669"/>
    <property type="project" value="TreeGrafter"/>
</dbReference>
<dbReference type="Pfam" id="PF05742">
    <property type="entry name" value="TANGO2"/>
    <property type="match status" value="1"/>
</dbReference>
<reference evidence="1" key="1">
    <citation type="journal article" date="2020" name="Microb. Genom.">
        <title>Genetic diversity of clinical and environmental Mucorales isolates obtained from an investigation of mucormycosis cases among solid organ transplant recipients.</title>
        <authorList>
            <person name="Nguyen M.H."/>
            <person name="Kaul D."/>
            <person name="Muto C."/>
            <person name="Cheng S.J."/>
            <person name="Richter R.A."/>
            <person name="Bruno V.M."/>
            <person name="Liu G."/>
            <person name="Beyhan S."/>
            <person name="Sundermann A.J."/>
            <person name="Mounaud S."/>
            <person name="Pasculle A.W."/>
            <person name="Nierman W.C."/>
            <person name="Driscoll E."/>
            <person name="Cumbie R."/>
            <person name="Clancy C.J."/>
            <person name="Dupont C.L."/>
        </authorList>
    </citation>
    <scope>NUCLEOTIDE SEQUENCE</scope>
    <source>
        <strain evidence="1">GL11</strain>
    </source>
</reference>
<sequence>MIFKFIVEEDEIDHNIINTSGDEQPIDVAKIITPEAVRVQAELSKSSLKRAYYLANKEAAAMKDNLSHMVVSPINRFFYAKEYHVWKNFSYFIHNKFQIDDCAILSKVEHQEKAVTFIRRKINFGKDYFELTYKFGYIELLAASGFFGSVDDTSFFPFLRSSIQELPATITTRLEIISIKVVFITNVQKHIFAGNRDEFLRRPTARARFWEEADENILGGIDLEYHPMDDVKNGTWLGINRQGKFAALTNFRENQFKGTVSRGALVKDFLWNPDSVDTTLEHVKERENSYGGFSLRKSPIDKIEIERDIRINLGLSNSILTNPWPKVIKGKEMFKEIIKKNDKKDLIESLFEMLKTGDPISNTDDTSAIRADFKERIFIPKVDFPPSIELKELSYGTRTSTIVLLDYEGNVTFIERDWYDSNLLPIKSGEYDDRLFEFHLQDQ</sequence>
<dbReference type="Proteomes" id="UP000716291">
    <property type="component" value="Unassembled WGS sequence"/>
</dbReference>
<name>A0A9P7BSI8_RHIOR</name>
<protein>
    <submittedName>
        <fullName evidence="1">Uncharacterized protein</fullName>
    </submittedName>
</protein>
<dbReference type="PANTHER" id="PTHR17985:SF8">
    <property type="entry name" value="TRANSPORT AND GOLGI ORGANIZATION PROTEIN 2 HOMOLOG"/>
    <property type="match status" value="1"/>
</dbReference>
<proteinExistence type="predicted"/>
<dbReference type="GO" id="GO:0005794">
    <property type="term" value="C:Golgi apparatus"/>
    <property type="evidence" value="ECO:0007669"/>
    <property type="project" value="TreeGrafter"/>
</dbReference>
<dbReference type="InterPro" id="IPR008551">
    <property type="entry name" value="TANGO2"/>
</dbReference>
<dbReference type="EMBL" id="JAANQT010000771">
    <property type="protein sequence ID" value="KAG1308497.1"/>
    <property type="molecule type" value="Genomic_DNA"/>
</dbReference>
<comment type="caution">
    <text evidence="1">The sequence shown here is derived from an EMBL/GenBank/DDBJ whole genome shotgun (WGS) entry which is preliminary data.</text>
</comment>
<accession>A0A9P7BSI8</accession>
<evidence type="ECO:0000313" key="2">
    <source>
        <dbReference type="Proteomes" id="UP000716291"/>
    </source>
</evidence>